<gene>
    <name evidence="3" type="ORF">HMPREF9997_00815</name>
</gene>
<keyword evidence="2" id="KW-0732">Signal</keyword>
<feature type="region of interest" description="Disordered" evidence="1">
    <location>
        <begin position="126"/>
        <end position="159"/>
    </location>
</feature>
<comment type="caution">
    <text evidence="3">The sequence shown here is derived from an EMBL/GenBank/DDBJ whole genome shotgun (WGS) entry which is preliminary data.</text>
</comment>
<feature type="compositionally biased region" description="Gly residues" evidence="1">
    <location>
        <begin position="138"/>
        <end position="159"/>
    </location>
</feature>
<dbReference type="AlphaFoldDB" id="L1MIZ2"/>
<proteinExistence type="predicted"/>
<keyword evidence="4" id="KW-1185">Reference proteome</keyword>
<dbReference type="PATRIC" id="fig|1035195.3.peg.727"/>
<feature type="compositionally biased region" description="Low complexity" evidence="1">
    <location>
        <begin position="126"/>
        <end position="137"/>
    </location>
</feature>
<dbReference type="RefSeq" id="WP_006063058.1">
    <property type="nucleotide sequence ID" value="NZ_KB290828.1"/>
</dbReference>
<dbReference type="Proteomes" id="UP000010445">
    <property type="component" value="Unassembled WGS sequence"/>
</dbReference>
<protein>
    <recommendedName>
        <fullName evidence="5">DUF4247 domain-containing protein</fullName>
    </recommendedName>
</protein>
<dbReference type="HOGENOM" id="CLU_140231_0_0_11"/>
<evidence type="ECO:0008006" key="5">
    <source>
        <dbReference type="Google" id="ProtNLM"/>
    </source>
</evidence>
<feature type="signal peptide" evidence="2">
    <location>
        <begin position="1"/>
        <end position="35"/>
    </location>
</feature>
<evidence type="ECO:0000313" key="3">
    <source>
        <dbReference type="EMBL" id="EKX91212.1"/>
    </source>
</evidence>
<dbReference type="OrthoDB" id="4411749at2"/>
<dbReference type="EMBL" id="AMEM01000013">
    <property type="protein sequence ID" value="EKX91212.1"/>
    <property type="molecule type" value="Genomic_DNA"/>
</dbReference>
<accession>L1MIZ2</accession>
<organism evidence="3 4">
    <name type="scientific">Corynebacterium durum F0235</name>
    <dbReference type="NCBI Taxonomy" id="1035195"/>
    <lineage>
        <taxon>Bacteria</taxon>
        <taxon>Bacillati</taxon>
        <taxon>Actinomycetota</taxon>
        <taxon>Actinomycetes</taxon>
        <taxon>Mycobacteriales</taxon>
        <taxon>Corynebacteriaceae</taxon>
        <taxon>Corynebacterium</taxon>
    </lineage>
</organism>
<evidence type="ECO:0000256" key="1">
    <source>
        <dbReference type="SAM" id="MobiDB-lite"/>
    </source>
</evidence>
<evidence type="ECO:0000256" key="2">
    <source>
        <dbReference type="SAM" id="SignalP"/>
    </source>
</evidence>
<dbReference type="STRING" id="1035195.HMPREF9997_00815"/>
<dbReference type="eggNOG" id="ENOG5032994">
    <property type="taxonomic scope" value="Bacteria"/>
</dbReference>
<reference evidence="3 4" key="1">
    <citation type="submission" date="2012-05" db="EMBL/GenBank/DDBJ databases">
        <authorList>
            <person name="Weinstock G."/>
            <person name="Sodergren E."/>
            <person name="Lobos E.A."/>
            <person name="Fulton L."/>
            <person name="Fulton R."/>
            <person name="Courtney L."/>
            <person name="Fronick C."/>
            <person name="O'Laughlin M."/>
            <person name="Godfrey J."/>
            <person name="Wilson R.M."/>
            <person name="Miner T."/>
            <person name="Farmer C."/>
            <person name="Delehaunty K."/>
            <person name="Cordes M."/>
            <person name="Minx P."/>
            <person name="Tomlinson C."/>
            <person name="Chen J."/>
            <person name="Wollam A."/>
            <person name="Pepin K.H."/>
            <person name="Bhonagiri V."/>
            <person name="Zhang X."/>
            <person name="Suruliraj S."/>
            <person name="Warren W."/>
            <person name="Mitreva M."/>
            <person name="Mardis E.R."/>
            <person name="Wilson R.K."/>
        </authorList>
    </citation>
    <scope>NUCLEOTIDE SEQUENCE [LARGE SCALE GENOMIC DNA]</scope>
    <source>
        <strain evidence="3 4">F0235</strain>
    </source>
</reference>
<sequence>MNSGRWRLLGIVLVLVSAASVGLTFVTAAAGFANASNPESYVSKNYTRKSGNTYECKSGDSVQKTASDIANKVKPMARQFDSASGSEYLRYDKRLIVVSNNNGKCQIEVEDLHRYNNGSLIFLGPGFSPSSPRDSSGGSSGSGSNGGSSSGGSSGSGVK</sequence>
<name>L1MIZ2_9CORY</name>
<dbReference type="Pfam" id="PF14042">
    <property type="entry name" value="DUF4247"/>
    <property type="match status" value="1"/>
</dbReference>
<dbReference type="InterPro" id="IPR025341">
    <property type="entry name" value="DUF4247"/>
</dbReference>
<feature type="chain" id="PRO_5038609600" description="DUF4247 domain-containing protein" evidence="2">
    <location>
        <begin position="36"/>
        <end position="159"/>
    </location>
</feature>
<evidence type="ECO:0000313" key="4">
    <source>
        <dbReference type="Proteomes" id="UP000010445"/>
    </source>
</evidence>